<dbReference type="Proteomes" id="UP001287286">
    <property type="component" value="Unassembled WGS sequence"/>
</dbReference>
<keyword evidence="3" id="KW-1185">Reference proteome</keyword>
<dbReference type="EMBL" id="JAWRVI010000016">
    <property type="protein sequence ID" value="KAK4090178.1"/>
    <property type="molecule type" value="Genomic_DNA"/>
</dbReference>
<evidence type="ECO:0000256" key="1">
    <source>
        <dbReference type="SAM" id="MobiDB-lite"/>
    </source>
</evidence>
<feature type="region of interest" description="Disordered" evidence="1">
    <location>
        <begin position="154"/>
        <end position="187"/>
    </location>
</feature>
<evidence type="ECO:0000313" key="2">
    <source>
        <dbReference type="EMBL" id="KAK4090178.1"/>
    </source>
</evidence>
<feature type="compositionally biased region" description="Basic and acidic residues" evidence="1">
    <location>
        <begin position="9"/>
        <end position="19"/>
    </location>
</feature>
<organism evidence="2 3">
    <name type="scientific">Purpureocillium lilacinum</name>
    <name type="common">Paecilomyces lilacinus</name>
    <dbReference type="NCBI Taxonomy" id="33203"/>
    <lineage>
        <taxon>Eukaryota</taxon>
        <taxon>Fungi</taxon>
        <taxon>Dikarya</taxon>
        <taxon>Ascomycota</taxon>
        <taxon>Pezizomycotina</taxon>
        <taxon>Sordariomycetes</taxon>
        <taxon>Hypocreomycetidae</taxon>
        <taxon>Hypocreales</taxon>
        <taxon>Ophiocordycipitaceae</taxon>
        <taxon>Purpureocillium</taxon>
    </lineage>
</organism>
<accession>A0ABR0C1F7</accession>
<feature type="region of interest" description="Disordered" evidence="1">
    <location>
        <begin position="106"/>
        <end position="139"/>
    </location>
</feature>
<feature type="compositionally biased region" description="Basic and acidic residues" evidence="1">
    <location>
        <begin position="218"/>
        <end position="230"/>
    </location>
</feature>
<evidence type="ECO:0000313" key="3">
    <source>
        <dbReference type="Proteomes" id="UP001287286"/>
    </source>
</evidence>
<gene>
    <name evidence="2" type="ORF">Purlil1_5349</name>
</gene>
<name>A0ABR0C1F7_PURLI</name>
<feature type="region of interest" description="Disordered" evidence="1">
    <location>
        <begin position="216"/>
        <end position="241"/>
    </location>
</feature>
<protein>
    <submittedName>
        <fullName evidence="2">Uncharacterized protein</fullName>
    </submittedName>
</protein>
<sequence length="241" mass="24814">MPVGGRPWPGERQELRARDAPAGAGNIQRPCSDALLERYVESDSWGGWKCRNSGQLSLTSWRAALLATQGGSTSALALAQEVVAASIGLPGAALSISVWAPATSRLPPAPAPPAPAPAPAPRGTPASEQERIGGPFPHPATRFCARRHSLLTGRAGSSGGALNDDREAPLQSHRSPDSGQPAQAAVPPVSTLGSLALASGALKEGSIKCRCQLPARSAAHESRFTTRDASMDTPSPCRPCA</sequence>
<feature type="compositionally biased region" description="Pro residues" evidence="1">
    <location>
        <begin position="107"/>
        <end position="122"/>
    </location>
</feature>
<proteinExistence type="predicted"/>
<comment type="caution">
    <text evidence="2">The sequence shown here is derived from an EMBL/GenBank/DDBJ whole genome shotgun (WGS) entry which is preliminary data.</text>
</comment>
<reference evidence="2 3" key="1">
    <citation type="journal article" date="2024" name="Microbiol. Resour. Announc.">
        <title>Genome annotations for the ascomycete fungi Trichoderma harzianum, Trichoderma aggressivum, and Purpureocillium lilacinum.</title>
        <authorList>
            <person name="Beijen E.P.W."/>
            <person name="Ohm R.A."/>
        </authorList>
    </citation>
    <scope>NUCLEOTIDE SEQUENCE [LARGE SCALE GENOMIC DNA]</scope>
    <source>
        <strain evidence="2 3">CBS 150709</strain>
    </source>
</reference>
<feature type="region of interest" description="Disordered" evidence="1">
    <location>
        <begin position="1"/>
        <end position="27"/>
    </location>
</feature>